<reference evidence="4" key="1">
    <citation type="submission" date="2025-08" db="UniProtKB">
        <authorList>
            <consortium name="Ensembl"/>
        </authorList>
    </citation>
    <scope>IDENTIFICATION</scope>
</reference>
<sequence>MTIQVSAVIMEGRTRGTGSRQRLTLCRATEEPKYLETDGWEGNSDSMNHLSARSTSVVRNNDAPAVNRDLKPGRRDASLGHMEEVKHTLPEEQKEQLIEVPKRSSGSMLPKDLAHHIAALNLHRASRRRSSNAPRGLLHGDEWYSGACDRAEAEHALHLVNKDGAFLVRDCSRGTHSAPFVLAVYHEKKVYNIKIRFIEHKNKYALGTGNRENDMFDTVEDIIKFHSTFPIVLINLTTRTTQSPPNCILTNLITREDINRLLQ</sequence>
<dbReference type="PANTHER" id="PTHR14098:SF2">
    <property type="entry name" value="CYTOKINE-DEPENDENT HEMATOPOIETIC CELL LINKER"/>
    <property type="match status" value="1"/>
</dbReference>
<protein>
    <recommendedName>
        <fullName evidence="3">SH2 domain-containing protein</fullName>
    </recommendedName>
</protein>
<dbReference type="SUPFAM" id="SSF55550">
    <property type="entry name" value="SH2 domain"/>
    <property type="match status" value="1"/>
</dbReference>
<proteinExistence type="predicted"/>
<dbReference type="InterPro" id="IPR036860">
    <property type="entry name" value="SH2_dom_sf"/>
</dbReference>
<dbReference type="GeneTree" id="ENSGT00940000156835"/>
<evidence type="ECO:0000313" key="5">
    <source>
        <dbReference type="Proteomes" id="UP000694546"/>
    </source>
</evidence>
<dbReference type="Proteomes" id="UP000694546">
    <property type="component" value="Chromosome 10"/>
</dbReference>
<organism evidence="4 5">
    <name type="scientific">Gadus morhua</name>
    <name type="common">Atlantic cod</name>
    <dbReference type="NCBI Taxonomy" id="8049"/>
    <lineage>
        <taxon>Eukaryota</taxon>
        <taxon>Metazoa</taxon>
        <taxon>Chordata</taxon>
        <taxon>Craniata</taxon>
        <taxon>Vertebrata</taxon>
        <taxon>Euteleostomi</taxon>
        <taxon>Actinopterygii</taxon>
        <taxon>Neopterygii</taxon>
        <taxon>Teleostei</taxon>
        <taxon>Neoteleostei</taxon>
        <taxon>Acanthomorphata</taxon>
        <taxon>Zeiogadaria</taxon>
        <taxon>Gadariae</taxon>
        <taxon>Gadiformes</taxon>
        <taxon>Gadoidei</taxon>
        <taxon>Gadidae</taxon>
        <taxon>Gadus</taxon>
    </lineage>
</organism>
<dbReference type="InterPro" id="IPR051751">
    <property type="entry name" value="Immunoreceptor_sig_adapters"/>
</dbReference>
<evidence type="ECO:0000256" key="2">
    <source>
        <dbReference type="PROSITE-ProRule" id="PRU00191"/>
    </source>
</evidence>
<dbReference type="Gene3D" id="3.30.505.10">
    <property type="entry name" value="SH2 domain"/>
    <property type="match status" value="1"/>
</dbReference>
<evidence type="ECO:0000256" key="1">
    <source>
        <dbReference type="ARBA" id="ARBA00022999"/>
    </source>
</evidence>
<dbReference type="Pfam" id="PF00017">
    <property type="entry name" value="SH2"/>
    <property type="match status" value="1"/>
</dbReference>
<dbReference type="GO" id="GO:0035556">
    <property type="term" value="P:intracellular signal transduction"/>
    <property type="evidence" value="ECO:0007669"/>
    <property type="project" value="TreeGrafter"/>
</dbReference>
<dbReference type="InterPro" id="IPR000980">
    <property type="entry name" value="SH2"/>
</dbReference>
<keyword evidence="1 2" id="KW-0727">SH2 domain</keyword>
<dbReference type="RefSeq" id="XP_030224497.1">
    <property type="nucleotide sequence ID" value="XM_030368637.1"/>
</dbReference>
<dbReference type="PROSITE" id="PS50001">
    <property type="entry name" value="SH2"/>
    <property type="match status" value="1"/>
</dbReference>
<dbReference type="OrthoDB" id="9945442at2759"/>
<gene>
    <name evidence="4" type="primary">clnk</name>
</gene>
<dbReference type="AlphaFoldDB" id="A0A8C5B928"/>
<dbReference type="GO" id="GO:0005737">
    <property type="term" value="C:cytoplasm"/>
    <property type="evidence" value="ECO:0007669"/>
    <property type="project" value="UniProtKB-ARBA"/>
</dbReference>
<feature type="domain" description="SH2" evidence="3">
    <location>
        <begin position="143"/>
        <end position="245"/>
    </location>
</feature>
<dbReference type="Ensembl" id="ENSGMOT00000051451.1">
    <property type="protein sequence ID" value="ENSGMOP00000042027.1"/>
    <property type="gene ID" value="ENSGMOG00000036954.1"/>
</dbReference>
<dbReference type="SMART" id="SM00252">
    <property type="entry name" value="SH2"/>
    <property type="match status" value="1"/>
</dbReference>
<name>A0A8C5B928_GADMO</name>
<dbReference type="PANTHER" id="PTHR14098">
    <property type="entry name" value="SH2 DOMAIN CONTAINING PROTEIN"/>
    <property type="match status" value="1"/>
</dbReference>
<dbReference type="GO" id="GO:0007169">
    <property type="term" value="P:cell surface receptor protein tyrosine kinase signaling pathway"/>
    <property type="evidence" value="ECO:0007669"/>
    <property type="project" value="TreeGrafter"/>
</dbReference>
<keyword evidence="5" id="KW-1185">Reference proteome</keyword>
<dbReference type="GeneID" id="115552487"/>
<accession>A0A8C5B928</accession>
<evidence type="ECO:0000313" key="4">
    <source>
        <dbReference type="Ensembl" id="ENSGMOP00000042027.1"/>
    </source>
</evidence>
<reference evidence="4" key="2">
    <citation type="submission" date="2025-09" db="UniProtKB">
        <authorList>
            <consortium name="Ensembl"/>
        </authorList>
    </citation>
    <scope>IDENTIFICATION</scope>
</reference>
<evidence type="ECO:0000259" key="3">
    <source>
        <dbReference type="PROSITE" id="PS50001"/>
    </source>
</evidence>